<dbReference type="RefSeq" id="XP_051860760.1">
    <property type="nucleotide sequence ID" value="XM_052004800.1"/>
</dbReference>
<evidence type="ECO:0000256" key="1">
    <source>
        <dbReference type="SAM" id="Phobius"/>
    </source>
</evidence>
<name>A0A9C6SWW8_DROAB</name>
<keyword evidence="1" id="KW-0812">Transmembrane</keyword>
<evidence type="ECO:0000313" key="3">
    <source>
        <dbReference type="RefSeq" id="XP_051860760.1"/>
    </source>
</evidence>
<dbReference type="Proteomes" id="UP000515160">
    <property type="component" value="Chromosome 3"/>
</dbReference>
<accession>A0A9C6SWW8</accession>
<reference evidence="3" key="1">
    <citation type="submission" date="2025-08" db="UniProtKB">
        <authorList>
            <consortium name="RefSeq"/>
        </authorList>
    </citation>
    <scope>IDENTIFICATION</scope>
    <source>
        <strain evidence="3">15112-1751.03</strain>
        <tissue evidence="3">Whole Adult</tissue>
    </source>
</reference>
<keyword evidence="2" id="KW-1185">Reference proteome</keyword>
<dbReference type="GeneID" id="127565584"/>
<protein>
    <submittedName>
        <fullName evidence="3">Uncharacterized protein LOC127565584</fullName>
    </submittedName>
</protein>
<keyword evidence="1" id="KW-1133">Transmembrane helix</keyword>
<gene>
    <name evidence="3" type="primary">LOC127565584</name>
</gene>
<keyword evidence="1" id="KW-0472">Membrane</keyword>
<feature type="transmembrane region" description="Helical" evidence="1">
    <location>
        <begin position="13"/>
        <end position="35"/>
    </location>
</feature>
<proteinExistence type="predicted"/>
<sequence length="84" mass="9187">MAHTSDLNITVDVVVPTVFVIAICIINGFVLRFILRKRREYQELEAAAAPSIEEPTTSAKATALVTNAPIVEANDSTSIEMERL</sequence>
<organism evidence="2 3">
    <name type="scientific">Drosophila albomicans</name>
    <name type="common">Fruit fly</name>
    <dbReference type="NCBI Taxonomy" id="7291"/>
    <lineage>
        <taxon>Eukaryota</taxon>
        <taxon>Metazoa</taxon>
        <taxon>Ecdysozoa</taxon>
        <taxon>Arthropoda</taxon>
        <taxon>Hexapoda</taxon>
        <taxon>Insecta</taxon>
        <taxon>Pterygota</taxon>
        <taxon>Neoptera</taxon>
        <taxon>Endopterygota</taxon>
        <taxon>Diptera</taxon>
        <taxon>Brachycera</taxon>
        <taxon>Muscomorpha</taxon>
        <taxon>Ephydroidea</taxon>
        <taxon>Drosophilidae</taxon>
        <taxon>Drosophila</taxon>
    </lineage>
</organism>
<dbReference type="OrthoDB" id="6431754at2759"/>
<evidence type="ECO:0000313" key="2">
    <source>
        <dbReference type="Proteomes" id="UP000515160"/>
    </source>
</evidence>
<dbReference type="AlphaFoldDB" id="A0A9C6SWW8"/>